<feature type="compositionally biased region" description="Basic and acidic residues" evidence="5">
    <location>
        <begin position="31"/>
        <end position="51"/>
    </location>
</feature>
<evidence type="ECO:0000256" key="6">
    <source>
        <dbReference type="SAM" id="Phobius"/>
    </source>
</evidence>
<proteinExistence type="predicted"/>
<feature type="transmembrane region" description="Helical" evidence="6">
    <location>
        <begin position="549"/>
        <end position="570"/>
    </location>
</feature>
<evidence type="ECO:0000313" key="8">
    <source>
        <dbReference type="EMBL" id="KZF20456.1"/>
    </source>
</evidence>
<dbReference type="Pfam" id="PF07690">
    <property type="entry name" value="MFS_1"/>
    <property type="match status" value="1"/>
</dbReference>
<dbReference type="EMBL" id="KV407463">
    <property type="protein sequence ID" value="KZF20456.1"/>
    <property type="molecule type" value="Genomic_DNA"/>
</dbReference>
<evidence type="ECO:0000256" key="2">
    <source>
        <dbReference type="ARBA" id="ARBA00022692"/>
    </source>
</evidence>
<keyword evidence="2 6" id="KW-0812">Transmembrane</keyword>
<comment type="subcellular location">
    <subcellularLocation>
        <location evidence="1">Membrane</location>
        <topology evidence="1">Multi-pass membrane protein</topology>
    </subcellularLocation>
</comment>
<dbReference type="Gene3D" id="1.20.1250.20">
    <property type="entry name" value="MFS general substrate transporter like domains"/>
    <property type="match status" value="1"/>
</dbReference>
<dbReference type="InterPro" id="IPR036259">
    <property type="entry name" value="MFS_trans_sf"/>
</dbReference>
<feature type="transmembrane region" description="Helical" evidence="6">
    <location>
        <begin position="298"/>
        <end position="320"/>
    </location>
</feature>
<feature type="transmembrane region" description="Helical" evidence="6">
    <location>
        <begin position="376"/>
        <end position="395"/>
    </location>
</feature>
<feature type="domain" description="Major facilitator superfamily (MFS) profile" evidence="7">
    <location>
        <begin position="145"/>
        <end position="587"/>
    </location>
</feature>
<evidence type="ECO:0000256" key="1">
    <source>
        <dbReference type="ARBA" id="ARBA00004141"/>
    </source>
</evidence>
<feature type="compositionally biased region" description="Polar residues" evidence="5">
    <location>
        <begin position="8"/>
        <end position="29"/>
    </location>
</feature>
<feature type="transmembrane region" description="Helical" evidence="6">
    <location>
        <begin position="212"/>
        <end position="231"/>
    </location>
</feature>
<reference evidence="8 9" key="1">
    <citation type="journal article" date="2016" name="Fungal Biol.">
        <title>The genome of Xylona heveae provides a window into fungal endophytism.</title>
        <authorList>
            <person name="Gazis R."/>
            <person name="Kuo A."/>
            <person name="Riley R."/>
            <person name="LaButti K."/>
            <person name="Lipzen A."/>
            <person name="Lin J."/>
            <person name="Amirebrahimi M."/>
            <person name="Hesse C.N."/>
            <person name="Spatafora J.W."/>
            <person name="Henrissat B."/>
            <person name="Hainaut M."/>
            <person name="Grigoriev I.V."/>
            <person name="Hibbett D.S."/>
        </authorList>
    </citation>
    <scope>NUCLEOTIDE SEQUENCE [LARGE SCALE GENOMIC DNA]</scope>
    <source>
        <strain evidence="8 9">TC161</strain>
    </source>
</reference>
<dbReference type="InParanoid" id="A0A165AH07"/>
<feature type="compositionally biased region" description="Basic and acidic residues" evidence="5">
    <location>
        <begin position="60"/>
        <end position="69"/>
    </location>
</feature>
<feature type="region of interest" description="Disordered" evidence="5">
    <location>
        <begin position="1"/>
        <end position="136"/>
    </location>
</feature>
<dbReference type="GeneID" id="28898390"/>
<feature type="transmembrane region" description="Helical" evidence="6">
    <location>
        <begin position="456"/>
        <end position="475"/>
    </location>
</feature>
<dbReference type="PANTHER" id="PTHR23502">
    <property type="entry name" value="MAJOR FACILITATOR SUPERFAMILY"/>
    <property type="match status" value="1"/>
</dbReference>
<dbReference type="InterPro" id="IPR020846">
    <property type="entry name" value="MFS_dom"/>
</dbReference>
<dbReference type="Proteomes" id="UP000076632">
    <property type="component" value="Unassembled WGS sequence"/>
</dbReference>
<organism evidence="8 9">
    <name type="scientific">Xylona heveae (strain CBS 132557 / TC161)</name>
    <dbReference type="NCBI Taxonomy" id="1328760"/>
    <lineage>
        <taxon>Eukaryota</taxon>
        <taxon>Fungi</taxon>
        <taxon>Dikarya</taxon>
        <taxon>Ascomycota</taxon>
        <taxon>Pezizomycotina</taxon>
        <taxon>Xylonomycetes</taxon>
        <taxon>Xylonales</taxon>
        <taxon>Xylonaceae</taxon>
        <taxon>Xylona</taxon>
    </lineage>
</organism>
<dbReference type="OMA" id="YIYGIMY"/>
<dbReference type="SUPFAM" id="SSF103473">
    <property type="entry name" value="MFS general substrate transporter"/>
    <property type="match status" value="1"/>
</dbReference>
<keyword evidence="9" id="KW-1185">Reference proteome</keyword>
<feature type="compositionally biased region" description="Basic and acidic residues" evidence="5">
    <location>
        <begin position="87"/>
        <end position="120"/>
    </location>
</feature>
<accession>A0A165AH07</accession>
<gene>
    <name evidence="8" type="ORF">L228DRAFT_250148</name>
</gene>
<dbReference type="InterPro" id="IPR011701">
    <property type="entry name" value="MFS"/>
</dbReference>
<feature type="transmembrane region" description="Helical" evidence="6">
    <location>
        <begin position="271"/>
        <end position="292"/>
    </location>
</feature>
<evidence type="ECO:0000256" key="4">
    <source>
        <dbReference type="ARBA" id="ARBA00023136"/>
    </source>
</evidence>
<sequence>MTDLGRSRTASFHSRSSRTGSPQLHQTLSGRHMDDNTVYHDRVNHATHQDQHNTNQDSTEVEKDSNAHDDGEETSLPSDSSDDETVDEVRDGIRDERDVEAGPKSLEKKATSKSDKDRDPNLVTWDGPNDPSNPKNWTIKKKWAATFVVSSFTFITPLSSSMVAPSLPSIAKDFGITNEVESQLVLSIFVLALAVGPLFMGPLSEIYGRVPVLQLSNLFYLIWNLVCGFAQNKGEMIAFRFLSGLGGSAPLAIGGGILSDCWHPEQRGKSISIYSLMPLLGPALGPLIGGFITEKTTWRWSFWAVSIADAFIQCAGLIFLKETYAPKLLKLKADRLKKETGNQAFHTEYDVPGRTIGSLLRTSLVRPFRLLGTQPIIQALAVYQAYLYGIMYLVLSTFPTLWENRYHESVGNGGLNYIAIGLGFFTGTQVCAPLNDRIYRRLRQRNNGVGRPEFRVPLMFVGAAFMPIGLFWYGWSAQARTHWIVPDIGIFVFSAGIIVGFQCTQTYVVDSYTRFAASAVGATTVLRCIAGFGFPLFAPYMYAALDYGWGNSLLAFIALGLGVPAPFMLWKYGASLRAKSTFAAGGG</sequence>
<dbReference type="CDD" id="cd17323">
    <property type="entry name" value="MFS_Tpo1_MDR_like"/>
    <property type="match status" value="1"/>
</dbReference>
<evidence type="ECO:0000256" key="3">
    <source>
        <dbReference type="ARBA" id="ARBA00022989"/>
    </source>
</evidence>
<evidence type="ECO:0000256" key="5">
    <source>
        <dbReference type="SAM" id="MobiDB-lite"/>
    </source>
</evidence>
<dbReference type="PROSITE" id="PS50850">
    <property type="entry name" value="MFS"/>
    <property type="match status" value="1"/>
</dbReference>
<protein>
    <submittedName>
        <fullName evidence="8">MFS multidrug transporter-like protein</fullName>
    </submittedName>
</protein>
<feature type="transmembrane region" description="Helical" evidence="6">
    <location>
        <begin position="415"/>
        <end position="435"/>
    </location>
</feature>
<dbReference type="GO" id="GO:0016020">
    <property type="term" value="C:membrane"/>
    <property type="evidence" value="ECO:0007669"/>
    <property type="project" value="UniProtKB-SubCell"/>
</dbReference>
<feature type="transmembrane region" description="Helical" evidence="6">
    <location>
        <begin position="237"/>
        <end position="259"/>
    </location>
</feature>
<dbReference type="STRING" id="1328760.A0A165AH07"/>
<feature type="transmembrane region" description="Helical" evidence="6">
    <location>
        <begin position="184"/>
        <end position="200"/>
    </location>
</feature>
<name>A0A165AH07_XYLHT</name>
<dbReference type="OrthoDB" id="6770063at2759"/>
<keyword evidence="4 6" id="KW-0472">Membrane</keyword>
<evidence type="ECO:0000313" key="9">
    <source>
        <dbReference type="Proteomes" id="UP000076632"/>
    </source>
</evidence>
<feature type="transmembrane region" description="Helical" evidence="6">
    <location>
        <begin position="481"/>
        <end position="503"/>
    </location>
</feature>
<dbReference type="AlphaFoldDB" id="A0A165AH07"/>
<dbReference type="FunFam" id="1.20.1250.20:FF:000011">
    <property type="entry name" value="MFS multidrug transporter, putative"/>
    <property type="match status" value="1"/>
</dbReference>
<feature type="transmembrane region" description="Helical" evidence="6">
    <location>
        <begin position="143"/>
        <end position="164"/>
    </location>
</feature>
<dbReference type="PANTHER" id="PTHR23502:SF60">
    <property type="entry name" value="MAJOR FACILITATOR SUPERFAMILY (MFS) PROFILE DOMAIN-CONTAINING PROTEIN-RELATED"/>
    <property type="match status" value="1"/>
</dbReference>
<dbReference type="RefSeq" id="XP_018186011.1">
    <property type="nucleotide sequence ID" value="XM_018333253.1"/>
</dbReference>
<feature type="transmembrane region" description="Helical" evidence="6">
    <location>
        <begin position="515"/>
        <end position="537"/>
    </location>
</feature>
<dbReference type="GO" id="GO:0022857">
    <property type="term" value="F:transmembrane transporter activity"/>
    <property type="evidence" value="ECO:0007669"/>
    <property type="project" value="InterPro"/>
</dbReference>
<keyword evidence="3 6" id="KW-1133">Transmembrane helix</keyword>
<evidence type="ECO:0000259" key="7">
    <source>
        <dbReference type="PROSITE" id="PS50850"/>
    </source>
</evidence>